<dbReference type="GO" id="GO:0046872">
    <property type="term" value="F:metal ion binding"/>
    <property type="evidence" value="ECO:0007669"/>
    <property type="project" value="UniProtKB-KW"/>
</dbReference>
<dbReference type="RefSeq" id="WP_179541155.1">
    <property type="nucleotide sequence ID" value="NZ_BAAALL010000002.1"/>
</dbReference>
<protein>
    <submittedName>
        <fullName evidence="8">8-oxo-dGTP pyrophosphatase MutT (NUDIX family)</fullName>
    </submittedName>
</protein>
<dbReference type="Proteomes" id="UP000535437">
    <property type="component" value="Unassembled WGS sequence"/>
</dbReference>
<feature type="domain" description="Nudix hydrolase" evidence="7">
    <location>
        <begin position="53"/>
        <end position="208"/>
    </location>
</feature>
<sequence>MHASVVDELSRLVASAGEYAVKWPEVAELGGWWWTPEPATTPPAEPAMLPGEGREAAVLVLFCLGPSGGAGTAAAGAGDVAPPYVLVTERSRSLAKHPGQVAFPGGAVEAFDADPTAAALREAHEEIGLEPSRVEVIGQLPPAPVPVSGFMVTPVVGVVRETGVLVPQVGEVEAVIRVPVPQLVDPVNRSTSVIHRHGITHRAPAFLVGGTLIWGFTGILLDRILSRLGWEEPWDQEASVDPREYQPLF</sequence>
<dbReference type="GO" id="GO:0010945">
    <property type="term" value="F:coenzyme A diphosphatase activity"/>
    <property type="evidence" value="ECO:0007669"/>
    <property type="project" value="InterPro"/>
</dbReference>
<evidence type="ECO:0000259" key="7">
    <source>
        <dbReference type="PROSITE" id="PS51462"/>
    </source>
</evidence>
<gene>
    <name evidence="8" type="ORF">HNR09_001119</name>
</gene>
<evidence type="ECO:0000256" key="4">
    <source>
        <dbReference type="ARBA" id="ARBA00022801"/>
    </source>
</evidence>
<evidence type="ECO:0000313" key="9">
    <source>
        <dbReference type="Proteomes" id="UP000535437"/>
    </source>
</evidence>
<keyword evidence="5" id="KW-0460">Magnesium</keyword>
<evidence type="ECO:0000256" key="2">
    <source>
        <dbReference type="ARBA" id="ARBA00001946"/>
    </source>
</evidence>
<keyword evidence="3" id="KW-0479">Metal-binding</keyword>
<comment type="cofactor">
    <cofactor evidence="2">
        <name>Mg(2+)</name>
        <dbReference type="ChEBI" id="CHEBI:18420"/>
    </cofactor>
</comment>
<dbReference type="EMBL" id="JACCFY010000001">
    <property type="protein sequence ID" value="NYJ77708.1"/>
    <property type="molecule type" value="Genomic_DNA"/>
</dbReference>
<dbReference type="InterPro" id="IPR045121">
    <property type="entry name" value="CoAse"/>
</dbReference>
<dbReference type="Gene3D" id="3.90.79.10">
    <property type="entry name" value="Nucleoside Triphosphate Pyrophosphohydrolase"/>
    <property type="match status" value="1"/>
</dbReference>
<comment type="caution">
    <text evidence="8">The sequence shown here is derived from an EMBL/GenBank/DDBJ whole genome shotgun (WGS) entry which is preliminary data.</text>
</comment>
<dbReference type="PANTHER" id="PTHR12992:SF11">
    <property type="entry name" value="MITOCHONDRIAL COENZYME A DIPHOSPHATASE NUDT8"/>
    <property type="match status" value="1"/>
</dbReference>
<evidence type="ECO:0000256" key="5">
    <source>
        <dbReference type="ARBA" id="ARBA00022842"/>
    </source>
</evidence>
<organism evidence="8 9">
    <name type="scientific">Nesterenkonia xinjiangensis</name>
    <dbReference type="NCBI Taxonomy" id="225327"/>
    <lineage>
        <taxon>Bacteria</taxon>
        <taxon>Bacillati</taxon>
        <taxon>Actinomycetota</taxon>
        <taxon>Actinomycetes</taxon>
        <taxon>Micrococcales</taxon>
        <taxon>Micrococcaceae</taxon>
        <taxon>Nesterenkonia</taxon>
    </lineage>
</organism>
<dbReference type="PANTHER" id="PTHR12992">
    <property type="entry name" value="NUDIX HYDROLASE"/>
    <property type="match status" value="1"/>
</dbReference>
<evidence type="ECO:0000256" key="1">
    <source>
        <dbReference type="ARBA" id="ARBA00001936"/>
    </source>
</evidence>
<keyword evidence="6" id="KW-0464">Manganese</keyword>
<dbReference type="AlphaFoldDB" id="A0A7Z0GL15"/>
<dbReference type="InterPro" id="IPR015797">
    <property type="entry name" value="NUDIX_hydrolase-like_dom_sf"/>
</dbReference>
<proteinExistence type="predicted"/>
<evidence type="ECO:0000256" key="6">
    <source>
        <dbReference type="ARBA" id="ARBA00023211"/>
    </source>
</evidence>
<dbReference type="SUPFAM" id="SSF55811">
    <property type="entry name" value="Nudix"/>
    <property type="match status" value="1"/>
</dbReference>
<reference evidence="8 9" key="1">
    <citation type="submission" date="2020-07" db="EMBL/GenBank/DDBJ databases">
        <title>Sequencing the genomes of 1000 actinobacteria strains.</title>
        <authorList>
            <person name="Klenk H.-P."/>
        </authorList>
    </citation>
    <scope>NUCLEOTIDE SEQUENCE [LARGE SCALE GENOMIC DNA]</scope>
    <source>
        <strain evidence="8 9">DSM 15475</strain>
    </source>
</reference>
<dbReference type="Pfam" id="PF00293">
    <property type="entry name" value="NUDIX"/>
    <property type="match status" value="1"/>
</dbReference>
<evidence type="ECO:0000256" key="3">
    <source>
        <dbReference type="ARBA" id="ARBA00022723"/>
    </source>
</evidence>
<comment type="cofactor">
    <cofactor evidence="1">
        <name>Mn(2+)</name>
        <dbReference type="ChEBI" id="CHEBI:29035"/>
    </cofactor>
</comment>
<dbReference type="PROSITE" id="PS51462">
    <property type="entry name" value="NUDIX"/>
    <property type="match status" value="1"/>
</dbReference>
<dbReference type="CDD" id="cd03426">
    <property type="entry name" value="NUDIX_CoAse_Nudt7"/>
    <property type="match status" value="1"/>
</dbReference>
<dbReference type="InterPro" id="IPR000086">
    <property type="entry name" value="NUDIX_hydrolase_dom"/>
</dbReference>
<name>A0A7Z0GL15_9MICC</name>
<keyword evidence="4" id="KW-0378">Hydrolase</keyword>
<evidence type="ECO:0000313" key="8">
    <source>
        <dbReference type="EMBL" id="NYJ77708.1"/>
    </source>
</evidence>
<accession>A0A7Z0GL15</accession>
<keyword evidence="9" id="KW-1185">Reference proteome</keyword>